<dbReference type="InterPro" id="IPR014118">
    <property type="entry name" value="T4SS_TraV"/>
</dbReference>
<dbReference type="AlphaFoldDB" id="A0A0H3ZN38"/>
<sequence length="146" mass="15812">MTLLMKGTALTLLLTLAGCSGFQSESSCTKVDGLASCSSLSDVHTMANDGTIAASEEGHITRGYAQANEKSETFTVRPRVGEVNAPRVATTPIRIPERTAHMVVFPYIDEQGHYHDTASIDILISEPYWSKPSATELRQQDEATPL</sequence>
<feature type="chain" id="PRO_5005204494" evidence="1">
    <location>
        <begin position="23"/>
        <end position="146"/>
    </location>
</feature>
<dbReference type="EMBL" id="KP795454">
    <property type="protein sequence ID" value="AKN35847.1"/>
    <property type="molecule type" value="Genomic_DNA"/>
</dbReference>
<evidence type="ECO:0000313" key="2">
    <source>
        <dbReference type="EMBL" id="AKN35847.1"/>
    </source>
</evidence>
<accession>A0A0H3ZN38</accession>
<feature type="signal peptide" evidence="1">
    <location>
        <begin position="1"/>
        <end position="22"/>
    </location>
</feature>
<dbReference type="Pfam" id="PF09676">
    <property type="entry name" value="TraV"/>
    <property type="match status" value="1"/>
</dbReference>
<organism evidence="2">
    <name type="scientific">Vibrio tasmaniensis</name>
    <dbReference type="NCBI Taxonomy" id="212663"/>
    <lineage>
        <taxon>Bacteria</taxon>
        <taxon>Pseudomonadati</taxon>
        <taxon>Pseudomonadota</taxon>
        <taxon>Gammaproteobacteria</taxon>
        <taxon>Vibrionales</taxon>
        <taxon>Vibrionaceae</taxon>
        <taxon>Vibrio</taxon>
    </lineage>
</organism>
<proteinExistence type="predicted"/>
<dbReference type="PROSITE" id="PS51257">
    <property type="entry name" value="PROKAR_LIPOPROTEIN"/>
    <property type="match status" value="1"/>
</dbReference>
<dbReference type="NCBIfam" id="TIGR02747">
    <property type="entry name" value="TraV"/>
    <property type="match status" value="1"/>
</dbReference>
<reference evidence="2" key="1">
    <citation type="journal article" date="2015" name="MBio">
        <title>Eco-Evolutionary Dynamics of Episomes among Ecologically Cohesive Bacterial Populations.</title>
        <authorList>
            <person name="Xue H."/>
            <person name="Cordero O.X."/>
            <person name="Camas F.M."/>
            <person name="Trimble W."/>
            <person name="Meyer F."/>
            <person name="Guglielmini J."/>
            <person name="Rocha E.P."/>
            <person name="Polz M.F."/>
        </authorList>
    </citation>
    <scope>NUCLEOTIDE SEQUENCE</scope>
    <source>
        <strain evidence="2">FF_112</strain>
    </source>
</reference>
<protein>
    <submittedName>
        <fullName evidence="2">IncF plasmid conjugative transfer pilus assemblyprotein TraV</fullName>
    </submittedName>
</protein>
<name>A0A0H3ZN38_9VIBR</name>
<evidence type="ECO:0000256" key="1">
    <source>
        <dbReference type="SAM" id="SignalP"/>
    </source>
</evidence>
<keyword evidence="1" id="KW-0732">Signal</keyword>